<feature type="compositionally biased region" description="Low complexity" evidence="7">
    <location>
        <begin position="103"/>
        <end position="116"/>
    </location>
</feature>
<comment type="similarity">
    <text evidence="1">Belongs to the universal ribosomal protein uS10 family.</text>
</comment>
<dbReference type="HAMAP" id="MF_00508">
    <property type="entry name" value="Ribosomal_uS10"/>
    <property type="match status" value="1"/>
</dbReference>
<dbReference type="PANTHER" id="PTHR11700">
    <property type="entry name" value="30S RIBOSOMAL PROTEIN S10 FAMILY MEMBER"/>
    <property type="match status" value="1"/>
</dbReference>
<gene>
    <name evidence="9" type="ORF">PV11_01235</name>
</gene>
<name>A0A0D1ZFN9_9EURO</name>
<accession>A0A0D1ZFN9</accession>
<dbReference type="STRING" id="1016849.A0A0D1ZFN9"/>
<evidence type="ECO:0000256" key="7">
    <source>
        <dbReference type="SAM" id="MobiDB-lite"/>
    </source>
</evidence>
<dbReference type="SUPFAM" id="SSF54999">
    <property type="entry name" value="Ribosomal protein S10"/>
    <property type="match status" value="1"/>
</dbReference>
<dbReference type="Pfam" id="PF00338">
    <property type="entry name" value="Ribosomal_S10"/>
    <property type="match status" value="1"/>
</dbReference>
<sequence length="339" mass="38226">MSTPRCLRIAIAACRPSKTSTLRAQCRIAQPRRRDFSSALPRCANGEDITAGFPMPEIGSHKIQDLNDEPEKKPTPTPAPSTPRASITRTKHNETEKISSNRTTTTGPPSSAPSKPQMARSKPVDPPRVPATAEGETTTPLKPLVPPNVLAAYRTPLRHAPTHGVPVAQLQLRSYSARNLEFYADFCVRAAYYLGLPATGPAPLPKRTERWTVLKSNFVNKKSQENFERITMKRLVTIYDGEPSVVEVWLAFLRKWQFYGVGMKANVWQWEELDVAGKMDRDFTSLEKDLDDKLRLFGFNKSAKDKTDLLRLMERQKHRQVGVGMSEIREQSRTTDDPW</sequence>
<evidence type="ECO:0000256" key="6">
    <source>
        <dbReference type="ARBA" id="ARBA00078476"/>
    </source>
</evidence>
<dbReference type="InterPro" id="IPR036838">
    <property type="entry name" value="Ribosomal_uS10_dom_sf"/>
</dbReference>
<protein>
    <recommendedName>
        <fullName evidence="4">Small ribosomal subunit protein uS10m</fullName>
    </recommendedName>
    <alternativeName>
        <fullName evidence="5">37S ribosomal protein S10, mitochondrial</fullName>
    </alternativeName>
    <alternativeName>
        <fullName evidence="6">Mitochondrial ribosomal small subunit protein 10</fullName>
    </alternativeName>
</protein>
<reference evidence="9 10" key="1">
    <citation type="submission" date="2015-01" db="EMBL/GenBank/DDBJ databases">
        <title>The Genome Sequence of Exophiala sideris CBS121828.</title>
        <authorList>
            <consortium name="The Broad Institute Genomics Platform"/>
            <person name="Cuomo C."/>
            <person name="de Hoog S."/>
            <person name="Gorbushina A."/>
            <person name="Stielow B."/>
            <person name="Teixiera M."/>
            <person name="Abouelleil A."/>
            <person name="Chapman S.B."/>
            <person name="Priest M."/>
            <person name="Young S.K."/>
            <person name="Wortman J."/>
            <person name="Nusbaum C."/>
            <person name="Birren B."/>
        </authorList>
    </citation>
    <scope>NUCLEOTIDE SEQUENCE [LARGE SCALE GENOMIC DNA]</scope>
    <source>
        <strain evidence="9 10">CBS 121828</strain>
    </source>
</reference>
<dbReference type="GO" id="GO:1990904">
    <property type="term" value="C:ribonucleoprotein complex"/>
    <property type="evidence" value="ECO:0007669"/>
    <property type="project" value="UniProtKB-KW"/>
</dbReference>
<dbReference type="GO" id="GO:0003735">
    <property type="term" value="F:structural constituent of ribosome"/>
    <property type="evidence" value="ECO:0007669"/>
    <property type="project" value="InterPro"/>
</dbReference>
<evidence type="ECO:0000256" key="4">
    <source>
        <dbReference type="ARBA" id="ARBA00035261"/>
    </source>
</evidence>
<organism evidence="9 10">
    <name type="scientific">Exophiala sideris</name>
    <dbReference type="NCBI Taxonomy" id="1016849"/>
    <lineage>
        <taxon>Eukaryota</taxon>
        <taxon>Fungi</taxon>
        <taxon>Dikarya</taxon>
        <taxon>Ascomycota</taxon>
        <taxon>Pezizomycotina</taxon>
        <taxon>Eurotiomycetes</taxon>
        <taxon>Chaetothyriomycetidae</taxon>
        <taxon>Chaetothyriales</taxon>
        <taxon>Herpotrichiellaceae</taxon>
        <taxon>Exophiala</taxon>
    </lineage>
</organism>
<dbReference type="NCBIfam" id="TIGR01049">
    <property type="entry name" value="rpsJ_bact"/>
    <property type="match status" value="1"/>
</dbReference>
<dbReference type="GO" id="GO:0006412">
    <property type="term" value="P:translation"/>
    <property type="evidence" value="ECO:0007669"/>
    <property type="project" value="InterPro"/>
</dbReference>
<feature type="region of interest" description="Disordered" evidence="7">
    <location>
        <begin position="47"/>
        <end position="143"/>
    </location>
</feature>
<dbReference type="InterPro" id="IPR027486">
    <property type="entry name" value="Ribosomal_uS10_dom"/>
</dbReference>
<evidence type="ECO:0000313" key="9">
    <source>
        <dbReference type="EMBL" id="KIV85553.1"/>
    </source>
</evidence>
<keyword evidence="2 9" id="KW-0689">Ribosomal protein</keyword>
<evidence type="ECO:0000313" key="10">
    <source>
        <dbReference type="Proteomes" id="UP000053599"/>
    </source>
</evidence>
<dbReference type="FunFam" id="3.30.70.600:FF:000003">
    <property type="entry name" value="30S ribosomal protein S10"/>
    <property type="match status" value="1"/>
</dbReference>
<evidence type="ECO:0000256" key="1">
    <source>
        <dbReference type="ARBA" id="ARBA00007102"/>
    </source>
</evidence>
<feature type="compositionally biased region" description="Basic and acidic residues" evidence="7">
    <location>
        <begin position="59"/>
        <end position="74"/>
    </location>
</feature>
<evidence type="ECO:0000256" key="5">
    <source>
        <dbReference type="ARBA" id="ARBA00042916"/>
    </source>
</evidence>
<evidence type="ECO:0000259" key="8">
    <source>
        <dbReference type="SMART" id="SM01403"/>
    </source>
</evidence>
<dbReference type="GO" id="GO:0005840">
    <property type="term" value="C:ribosome"/>
    <property type="evidence" value="ECO:0007669"/>
    <property type="project" value="UniProtKB-KW"/>
</dbReference>
<dbReference type="InterPro" id="IPR001848">
    <property type="entry name" value="Ribosomal_uS10"/>
</dbReference>
<keyword evidence="3" id="KW-0687">Ribonucleoprotein</keyword>
<dbReference type="OrthoDB" id="366214at2759"/>
<dbReference type="Gene3D" id="3.30.70.600">
    <property type="entry name" value="Ribosomal protein S10 domain"/>
    <property type="match status" value="1"/>
</dbReference>
<evidence type="ECO:0000256" key="3">
    <source>
        <dbReference type="ARBA" id="ARBA00023274"/>
    </source>
</evidence>
<dbReference type="HOGENOM" id="CLU_051208_0_0_1"/>
<dbReference type="EMBL" id="KN846951">
    <property type="protein sequence ID" value="KIV85553.1"/>
    <property type="molecule type" value="Genomic_DNA"/>
</dbReference>
<dbReference type="AlphaFoldDB" id="A0A0D1ZFN9"/>
<dbReference type="Proteomes" id="UP000053599">
    <property type="component" value="Unassembled WGS sequence"/>
</dbReference>
<evidence type="ECO:0000256" key="2">
    <source>
        <dbReference type="ARBA" id="ARBA00022980"/>
    </source>
</evidence>
<dbReference type="SMART" id="SM01403">
    <property type="entry name" value="Ribosomal_S10"/>
    <property type="match status" value="1"/>
</dbReference>
<proteinExistence type="inferred from homology"/>
<feature type="domain" description="Small ribosomal subunit protein uS10" evidence="8">
    <location>
        <begin position="169"/>
        <end position="266"/>
    </location>
</feature>